<keyword evidence="2" id="KW-1185">Reference proteome</keyword>
<dbReference type="NCBIfam" id="TIGR02122">
    <property type="entry name" value="TRAP_TAXI"/>
    <property type="match status" value="1"/>
</dbReference>
<dbReference type="AlphaFoldDB" id="W6M871"/>
<name>W6M871_9GAMM</name>
<reference evidence="1" key="2">
    <citation type="submission" date="2014-03" db="EMBL/GenBank/DDBJ databases">
        <title>Candidatus Competibacter-lineage genomes retrieved from metagenomes reveal functional metabolic diversity.</title>
        <authorList>
            <person name="McIlroy S.J."/>
            <person name="Albertsen M."/>
            <person name="Andresen E.K."/>
            <person name="Saunders A.M."/>
            <person name="Kristiansen R."/>
            <person name="Stokholm-Bjerregaard M."/>
            <person name="Nielsen K.L."/>
            <person name="Nielsen P.H."/>
        </authorList>
    </citation>
    <scope>NUCLEOTIDE SEQUENCE</scope>
    <source>
        <strain evidence="1">Run_A_D11</strain>
    </source>
</reference>
<dbReference type="PANTHER" id="PTHR42941">
    <property type="entry name" value="SLL1037 PROTEIN"/>
    <property type="match status" value="1"/>
</dbReference>
<protein>
    <recommendedName>
        <fullName evidence="3">TAXI family TRAP transporter solute-binding subunit</fullName>
    </recommendedName>
</protein>
<dbReference type="InterPro" id="IPR011852">
    <property type="entry name" value="TRAP_TAXI"/>
</dbReference>
<dbReference type="Gene3D" id="3.40.190.10">
    <property type="entry name" value="Periplasmic binding protein-like II"/>
    <property type="match status" value="1"/>
</dbReference>
<evidence type="ECO:0000313" key="2">
    <source>
        <dbReference type="Proteomes" id="UP000035760"/>
    </source>
</evidence>
<evidence type="ECO:0008006" key="3">
    <source>
        <dbReference type="Google" id="ProtNLM"/>
    </source>
</evidence>
<dbReference type="SUPFAM" id="SSF53850">
    <property type="entry name" value="Periplasmic binding protein-like II"/>
    <property type="match status" value="1"/>
</dbReference>
<sequence>MFQSAPVTGRNSIEEAAFLPCTMIPLKGEVANRSLFAMKRPLIFGLWFLWMLCGLAPASAEDTGANQIGMVTGSKTGTYIQFGNDIAGVAKTVGLDILVKDSQGSIDNIKRINSKENATFGIVQSDVLGFLSRSENPEMRQVAARLRLIFPFYNEEIHVFANKSIGSFNDLQGKRVAVGEPGSGTWLTAMNILQLTGVKPGEMLNVPPLQGVTAVLKGEADAMFYVAGKPVSLFTKVGNLITKPEFAAMLSNVHFVPLNDPALLREYQPAKIGQTDYEWLSGEVSTIAVKAVLMSFDFSGKQNPYFVKRCQQLAKLGQAIRSGIGQLRQTGHPKWKEVNLDEKVGVWQVDACSRSGKGGGSEVDLGRQLEKMLLNFHQWPAHATPAA</sequence>
<dbReference type="PANTHER" id="PTHR42941:SF1">
    <property type="entry name" value="SLL1037 PROTEIN"/>
    <property type="match status" value="1"/>
</dbReference>
<dbReference type="Proteomes" id="UP000035760">
    <property type="component" value="Unassembled WGS sequence"/>
</dbReference>
<organism evidence="1 2">
    <name type="scientific">Candidatus Competibacter denitrificans Run_A_D11</name>
    <dbReference type="NCBI Taxonomy" id="1400863"/>
    <lineage>
        <taxon>Bacteria</taxon>
        <taxon>Pseudomonadati</taxon>
        <taxon>Pseudomonadota</taxon>
        <taxon>Gammaproteobacteria</taxon>
        <taxon>Candidatus Competibacteraceae</taxon>
        <taxon>Candidatus Competibacter</taxon>
    </lineage>
</organism>
<dbReference type="STRING" id="1400863.BN873_210156"/>
<gene>
    <name evidence="1" type="ORF">BN873_210156</name>
</gene>
<comment type="caution">
    <text evidence="1">The sequence shown here is derived from an EMBL/GenBank/DDBJ whole genome shotgun (WGS) entry which is preliminary data.</text>
</comment>
<dbReference type="Pfam" id="PF16868">
    <property type="entry name" value="NMT1_3"/>
    <property type="match status" value="1"/>
</dbReference>
<evidence type="ECO:0000313" key="1">
    <source>
        <dbReference type="EMBL" id="CDI01935.1"/>
    </source>
</evidence>
<accession>W6M871</accession>
<reference evidence="1" key="1">
    <citation type="submission" date="2013-07" db="EMBL/GenBank/DDBJ databases">
        <authorList>
            <person name="McIlroy S."/>
        </authorList>
    </citation>
    <scope>NUCLEOTIDE SEQUENCE [LARGE SCALE GENOMIC DNA]</scope>
    <source>
        <strain evidence="1">Run_A_D11</strain>
    </source>
</reference>
<dbReference type="EMBL" id="CBTJ020000027">
    <property type="protein sequence ID" value="CDI01935.1"/>
    <property type="molecule type" value="Genomic_DNA"/>
</dbReference>
<proteinExistence type="predicted"/>